<feature type="transmembrane region" description="Helical" evidence="7">
    <location>
        <begin position="449"/>
        <end position="466"/>
    </location>
</feature>
<keyword evidence="3" id="KW-0813">Transport</keyword>
<dbReference type="Pfam" id="PF02133">
    <property type="entry name" value="Transp_cyt_pur"/>
    <property type="match status" value="1"/>
</dbReference>
<comment type="similarity">
    <text evidence="2">Belongs to the purine-cytosine permease (2.A.39) family.</text>
</comment>
<evidence type="ECO:0000256" key="3">
    <source>
        <dbReference type="ARBA" id="ARBA00022448"/>
    </source>
</evidence>
<feature type="transmembrane region" description="Helical" evidence="7">
    <location>
        <begin position="291"/>
        <end position="313"/>
    </location>
</feature>
<feature type="transmembrane region" description="Helical" evidence="7">
    <location>
        <begin position="615"/>
        <end position="637"/>
    </location>
</feature>
<evidence type="ECO:0000313" key="8">
    <source>
        <dbReference type="EMBL" id="TFY52927.1"/>
    </source>
</evidence>
<proteinExistence type="inferred from homology"/>
<dbReference type="GO" id="GO:0022857">
    <property type="term" value="F:transmembrane transporter activity"/>
    <property type="evidence" value="ECO:0007669"/>
    <property type="project" value="InterPro"/>
</dbReference>
<dbReference type="EMBL" id="SEKV01000898">
    <property type="protein sequence ID" value="TFY52927.1"/>
    <property type="molecule type" value="Genomic_DNA"/>
</dbReference>
<evidence type="ECO:0000256" key="5">
    <source>
        <dbReference type="ARBA" id="ARBA00022989"/>
    </source>
</evidence>
<feature type="transmembrane region" description="Helical" evidence="7">
    <location>
        <begin position="722"/>
        <end position="741"/>
    </location>
</feature>
<organism evidence="8 9">
    <name type="scientific">Rhodofomes roseus</name>
    <dbReference type="NCBI Taxonomy" id="34475"/>
    <lineage>
        <taxon>Eukaryota</taxon>
        <taxon>Fungi</taxon>
        <taxon>Dikarya</taxon>
        <taxon>Basidiomycota</taxon>
        <taxon>Agaricomycotina</taxon>
        <taxon>Agaricomycetes</taxon>
        <taxon>Polyporales</taxon>
        <taxon>Rhodofomes</taxon>
    </lineage>
</organism>
<reference evidence="8 9" key="1">
    <citation type="submission" date="2019-01" db="EMBL/GenBank/DDBJ databases">
        <title>Genome sequencing of the rare red list fungi Fomitopsis rosea.</title>
        <authorList>
            <person name="Buettner E."/>
            <person name="Kellner H."/>
        </authorList>
    </citation>
    <scope>NUCLEOTIDE SEQUENCE [LARGE SCALE GENOMIC DNA]</scope>
    <source>
        <strain evidence="8 9">DSM 105464</strain>
    </source>
</reference>
<protein>
    <submittedName>
        <fullName evidence="8">Uncharacterized protein</fullName>
    </submittedName>
</protein>
<feature type="transmembrane region" description="Helical" evidence="7">
    <location>
        <begin position="684"/>
        <end position="702"/>
    </location>
</feature>
<dbReference type="PANTHER" id="PTHR31806:SF5">
    <property type="entry name" value="PURINE-CYTOSINE PERMEASE FCY21"/>
    <property type="match status" value="1"/>
</dbReference>
<name>A0A4Y9XU63_9APHY</name>
<accession>A0A4Y9XU63</accession>
<evidence type="ECO:0000256" key="7">
    <source>
        <dbReference type="SAM" id="Phobius"/>
    </source>
</evidence>
<dbReference type="SUPFAM" id="SSF53756">
    <property type="entry name" value="UDP-Glycosyltransferase/glycogen phosphorylase"/>
    <property type="match status" value="1"/>
</dbReference>
<evidence type="ECO:0000256" key="2">
    <source>
        <dbReference type="ARBA" id="ARBA00008974"/>
    </source>
</evidence>
<dbReference type="GO" id="GO:0005886">
    <property type="term" value="C:plasma membrane"/>
    <property type="evidence" value="ECO:0007669"/>
    <property type="project" value="TreeGrafter"/>
</dbReference>
<evidence type="ECO:0000313" key="9">
    <source>
        <dbReference type="Proteomes" id="UP000298390"/>
    </source>
</evidence>
<comment type="subcellular location">
    <subcellularLocation>
        <location evidence="1">Membrane</location>
        <topology evidence="1">Multi-pass membrane protein</topology>
    </subcellularLocation>
</comment>
<feature type="transmembrane region" description="Helical" evidence="7">
    <location>
        <begin position="519"/>
        <end position="544"/>
    </location>
</feature>
<keyword evidence="4 7" id="KW-0812">Transmembrane</keyword>
<dbReference type="Gene3D" id="3.40.50.2000">
    <property type="entry name" value="Glycogen Phosphorylase B"/>
    <property type="match status" value="2"/>
</dbReference>
<comment type="caution">
    <text evidence="8">The sequence shown here is derived from an EMBL/GenBank/DDBJ whole genome shotgun (WGS) entry which is preliminary data.</text>
</comment>
<dbReference type="PANTHER" id="PTHR31806">
    <property type="entry name" value="PURINE-CYTOSINE PERMEASE FCY2-RELATED"/>
    <property type="match status" value="1"/>
</dbReference>
<feature type="transmembrane region" description="Helical" evidence="7">
    <location>
        <begin position="380"/>
        <end position="402"/>
    </location>
</feature>
<dbReference type="STRING" id="34475.A0A4Y9XU63"/>
<dbReference type="Proteomes" id="UP000298390">
    <property type="component" value="Unassembled WGS sequence"/>
</dbReference>
<feature type="transmembrane region" description="Helical" evidence="7">
    <location>
        <begin position="170"/>
        <end position="193"/>
    </location>
</feature>
<feature type="transmembrane region" description="Helical" evidence="7">
    <location>
        <begin position="578"/>
        <end position="603"/>
    </location>
</feature>
<keyword evidence="6 7" id="KW-0472">Membrane</keyword>
<dbReference type="Gene3D" id="1.10.4160.10">
    <property type="entry name" value="Hydantoin permease"/>
    <property type="match status" value="1"/>
</dbReference>
<gene>
    <name evidence="8" type="ORF">EVJ58_g9737</name>
</gene>
<evidence type="ECO:0000256" key="6">
    <source>
        <dbReference type="ARBA" id="ARBA00023136"/>
    </source>
</evidence>
<sequence>MLFPNVKFIVGGDGPKMIDLLQMREKYMLQDRIEMLGPVRHSDVRDVLTRGTIFLNTSLTESFGIAILEAACAGLYVVATRVGGVPEILPEDMISFASPDEDDVIRAMSEAIDIVSKGQHDPARAHERVKQFYDWMQVTERTERVYANVLRTRPRPFWVRLQRTLELGRFAGPIFAIILLVDCLFFAFLEWWIPRGSIDKVEMHWDQQRFRKLAEEFQNSSAEEKAQMDTLVDERKSDLGVQELSASERTPSPHPRYRGVFERVTHALTRWGVETNGIDPIPPSDRTDRRLYQLFFVWFTANMNVLAYAVLFMISLKSRIWFHVSFGTGSVGPAFYGLGLRESLIILLIVDIISCIIPAYFTVFGPKLGMRSMVQARYTWGYYGAMLPSALNVFSMEGFLILNTIIGGQMLASVSNGHLNDTLGIVVIAIVSLLVSFCGYRVIHWYESVAWIPNVVAFIIMLGIGGNHLHDAPASEPISASAVITFATITASSVISWCPMTPDYGVYHSANASSVRVFLYAYAGFLVASITGHMLGAAFAAVALSGTNPTWQAGFDDGNNVGGLFEAILSPAGGFGKFMTALCALTIPSACAPTMYTFSSSLMTISYYFARVPRYVYATVSAAILIGVGIVCATRFYTTFTDIMSLIGYWSVVHGVMILIEHFVFRKNDFAAYDLSAWNQPRRLPLGVAATMAFLCAFGIIVPCMDQAWYVGPIAKAGSGDIGIIVGSCVICVLYPCFRVVERYWWRK</sequence>
<keyword evidence="5 7" id="KW-1133">Transmembrane helix</keyword>
<feature type="transmembrane region" description="Helical" evidence="7">
    <location>
        <begin position="643"/>
        <end position="664"/>
    </location>
</feature>
<evidence type="ECO:0000256" key="1">
    <source>
        <dbReference type="ARBA" id="ARBA00004141"/>
    </source>
</evidence>
<dbReference type="InterPro" id="IPR026030">
    <property type="entry name" value="Pur-cyt_permease_Fcy2/21/22"/>
</dbReference>
<evidence type="ECO:0000256" key="4">
    <source>
        <dbReference type="ARBA" id="ARBA00022692"/>
    </source>
</evidence>
<feature type="transmembrane region" description="Helical" evidence="7">
    <location>
        <begin position="422"/>
        <end position="442"/>
    </location>
</feature>
<dbReference type="Pfam" id="PF13692">
    <property type="entry name" value="Glyco_trans_1_4"/>
    <property type="match status" value="1"/>
</dbReference>
<feature type="transmembrane region" description="Helical" evidence="7">
    <location>
        <begin position="478"/>
        <end position="498"/>
    </location>
</feature>
<dbReference type="AlphaFoldDB" id="A0A4Y9XU63"/>
<feature type="transmembrane region" description="Helical" evidence="7">
    <location>
        <begin position="344"/>
        <end position="368"/>
    </location>
</feature>
<dbReference type="InterPro" id="IPR001248">
    <property type="entry name" value="Pur-cyt_permease"/>
</dbReference>